<comment type="caution">
    <text evidence="1">The sequence shown here is derived from an EMBL/GenBank/DDBJ whole genome shotgun (WGS) entry which is preliminary data.</text>
</comment>
<accession>A0A5C6C856</accession>
<dbReference type="Proteomes" id="UP000319908">
    <property type="component" value="Unassembled WGS sequence"/>
</dbReference>
<keyword evidence="2" id="KW-1185">Reference proteome</keyword>
<gene>
    <name evidence="1" type="ORF">Poly21_11100</name>
</gene>
<name>A0A5C6C856_9BACT</name>
<protein>
    <submittedName>
        <fullName evidence="1">Uncharacterized protein</fullName>
    </submittedName>
</protein>
<evidence type="ECO:0000313" key="1">
    <source>
        <dbReference type="EMBL" id="TWU18939.1"/>
    </source>
</evidence>
<sequence>MKRTILTLTMVLASSVCSQSYGFDLLDRMLGMKGSGSSSSCCEAPCDDNICCEPACGCESTGCGLTSCEPACGCESKRECCLSGLFDHGKNECGCESACESPCEPACGCESKHGSCLTGLFDHGKSGCCEPACGCESTPCVDTSCGCETVCADPCCDSQGCGSKKDCCGGLLSKLFNKKKSGCCDAPCEVACGCETVCEAPACDSCCGSKKKCGLLSKMFGKLSCKKDNCCDAGCDAYTSTDCGCGAPVAIPYAAPVQAPAAEQSDAMPPAPIVDPSASISRNRRVIQASASYAR</sequence>
<proteinExistence type="predicted"/>
<dbReference type="EMBL" id="SJPU01000001">
    <property type="protein sequence ID" value="TWU18939.1"/>
    <property type="molecule type" value="Genomic_DNA"/>
</dbReference>
<reference evidence="1 2" key="1">
    <citation type="journal article" date="2020" name="Antonie Van Leeuwenhoek">
        <title>Rhodopirellula heiligendammensis sp. nov., Rhodopirellula pilleata sp. nov., and Rhodopirellula solitaria sp. nov. isolated from natural or artificial marine surfaces in Northern Germany and California, USA, and emended description of the genus Rhodopirellula.</title>
        <authorList>
            <person name="Kallscheuer N."/>
            <person name="Wiegand S."/>
            <person name="Jogler M."/>
            <person name="Boedeker C."/>
            <person name="Peeters S.H."/>
            <person name="Rast P."/>
            <person name="Heuer A."/>
            <person name="Jetten M.S.M."/>
            <person name="Rohde M."/>
            <person name="Jogler C."/>
        </authorList>
    </citation>
    <scope>NUCLEOTIDE SEQUENCE [LARGE SCALE GENOMIC DNA]</scope>
    <source>
        <strain evidence="1 2">Poly21</strain>
    </source>
</reference>
<organism evidence="1 2">
    <name type="scientific">Allorhodopirellula heiligendammensis</name>
    <dbReference type="NCBI Taxonomy" id="2714739"/>
    <lineage>
        <taxon>Bacteria</taxon>
        <taxon>Pseudomonadati</taxon>
        <taxon>Planctomycetota</taxon>
        <taxon>Planctomycetia</taxon>
        <taxon>Pirellulales</taxon>
        <taxon>Pirellulaceae</taxon>
        <taxon>Allorhodopirellula</taxon>
    </lineage>
</organism>
<evidence type="ECO:0000313" key="2">
    <source>
        <dbReference type="Proteomes" id="UP000319908"/>
    </source>
</evidence>
<dbReference type="AlphaFoldDB" id="A0A5C6C856"/>
<dbReference type="OrthoDB" id="292821at2"/>